<keyword evidence="5" id="KW-1185">Reference proteome</keyword>
<dbReference type="Gene3D" id="2.90.10.30">
    <property type="match status" value="1"/>
</dbReference>
<dbReference type="InterPro" id="IPR036426">
    <property type="entry name" value="Bulb-type_lectin_dom_sf"/>
</dbReference>
<dbReference type="InterPro" id="IPR051343">
    <property type="entry name" value="G-type_lectin_kinases/EP1-like"/>
</dbReference>
<dbReference type="Pfam" id="PF01453">
    <property type="entry name" value="B_lectin"/>
    <property type="match status" value="1"/>
</dbReference>
<dbReference type="PaxDb" id="4113-PGSC0003DMT400081459"/>
<feature type="domain" description="Bulb-type lectin" evidence="3">
    <location>
        <begin position="2"/>
        <end position="36"/>
    </location>
</feature>
<dbReference type="SUPFAM" id="SSF51110">
    <property type="entry name" value="alpha-D-mannose-specific plant lectins"/>
    <property type="match status" value="1"/>
</dbReference>
<keyword evidence="2" id="KW-0325">Glycoprotein</keyword>
<dbReference type="Proteomes" id="UP000011115">
    <property type="component" value="Unassembled WGS sequence"/>
</dbReference>
<evidence type="ECO:0000256" key="2">
    <source>
        <dbReference type="ARBA" id="ARBA00023180"/>
    </source>
</evidence>
<dbReference type="AlphaFoldDB" id="M1D4U3"/>
<dbReference type="PANTHER" id="PTHR47976:SF62">
    <property type="entry name" value="RECEPTOR-LIKE SERINE_THREONINE-PROTEIN KINASE"/>
    <property type="match status" value="1"/>
</dbReference>
<dbReference type="PANTHER" id="PTHR47976">
    <property type="entry name" value="G-TYPE LECTIN S-RECEPTOR-LIKE SERINE/THREONINE-PROTEIN KINASE SD2-5"/>
    <property type="match status" value="1"/>
</dbReference>
<evidence type="ECO:0000259" key="3">
    <source>
        <dbReference type="Pfam" id="PF01453"/>
    </source>
</evidence>
<keyword evidence="1" id="KW-0732">Signal</keyword>
<dbReference type="eggNOG" id="ENOG502QVP7">
    <property type="taxonomic scope" value="Eukaryota"/>
</dbReference>
<accession>M1D4U3</accession>
<organism evidence="4 5">
    <name type="scientific">Solanum tuberosum</name>
    <name type="common">Potato</name>
    <dbReference type="NCBI Taxonomy" id="4113"/>
    <lineage>
        <taxon>Eukaryota</taxon>
        <taxon>Viridiplantae</taxon>
        <taxon>Streptophyta</taxon>
        <taxon>Embryophyta</taxon>
        <taxon>Tracheophyta</taxon>
        <taxon>Spermatophyta</taxon>
        <taxon>Magnoliopsida</taxon>
        <taxon>eudicotyledons</taxon>
        <taxon>Gunneridae</taxon>
        <taxon>Pentapetalae</taxon>
        <taxon>asterids</taxon>
        <taxon>lamiids</taxon>
        <taxon>Solanales</taxon>
        <taxon>Solanaceae</taxon>
        <taxon>Solanoideae</taxon>
        <taxon>Solaneae</taxon>
        <taxon>Solanum</taxon>
    </lineage>
</organism>
<dbReference type="OMA" id="LWECFRY"/>
<reference evidence="4" key="2">
    <citation type="submission" date="2015-06" db="UniProtKB">
        <authorList>
            <consortium name="EnsemblPlants"/>
        </authorList>
    </citation>
    <scope>IDENTIFICATION</scope>
    <source>
        <strain evidence="4">DM1-3 516 R44</strain>
    </source>
</reference>
<dbReference type="Gramene" id="PGSC0003DMT400081459">
    <property type="protein sequence ID" value="PGSC0003DMT400081459"/>
    <property type="gene ID" value="PGSC0003DMG400031858"/>
</dbReference>
<evidence type="ECO:0000313" key="4">
    <source>
        <dbReference type="EnsemblPlants" id="PGSC0003DMT400081459"/>
    </source>
</evidence>
<reference evidence="5" key="1">
    <citation type="journal article" date="2011" name="Nature">
        <title>Genome sequence and analysis of the tuber crop potato.</title>
        <authorList>
            <consortium name="The Potato Genome Sequencing Consortium"/>
        </authorList>
    </citation>
    <scope>NUCLEOTIDE SEQUENCE [LARGE SCALE GENOMIC DNA]</scope>
    <source>
        <strain evidence="5">cv. DM1-3 516 R44</strain>
    </source>
</reference>
<dbReference type="EnsemblPlants" id="PGSC0003DMT400081459">
    <property type="protein sequence ID" value="PGSC0003DMT400081459"/>
    <property type="gene ID" value="PGSC0003DMG400031858"/>
</dbReference>
<proteinExistence type="predicted"/>
<dbReference type="InterPro" id="IPR001480">
    <property type="entry name" value="Bulb-type_lectin_dom"/>
</dbReference>
<evidence type="ECO:0000256" key="1">
    <source>
        <dbReference type="ARBA" id="ARBA00022729"/>
    </source>
</evidence>
<name>M1D4U3_SOLTU</name>
<protein>
    <recommendedName>
        <fullName evidence="3">Bulb-type lectin domain-containing protein</fullName>
    </recommendedName>
</protein>
<dbReference type="HOGENOM" id="CLU_1672381_0_0_1"/>
<dbReference type="InParanoid" id="M1D4U3"/>
<evidence type="ECO:0000313" key="5">
    <source>
        <dbReference type="Proteomes" id="UP000011115"/>
    </source>
</evidence>
<sequence length="158" mass="17772">MEDDGNFVLKNSSSGVLWESFDFPTDTILPGQYLDMGQALFSSANGTVDYSMGKYRLEIQQTDGNVVLSAYRTADFGYWNSITVNNNNVRLVFDNTSDTLFITNGSSIISNMTLTANLPDSVRDYYHRAMITDKGDFQQLFHRKVNGSGCIFRCLKEL</sequence>